<dbReference type="InParanoid" id="A7FA57"/>
<protein>
    <submittedName>
        <fullName evidence="1">Uncharacterized protein</fullName>
    </submittedName>
</protein>
<organism evidence="1 2">
    <name type="scientific">Sclerotinia sclerotiorum (strain ATCC 18683 / 1980 / Ss-1)</name>
    <name type="common">White mold</name>
    <name type="synonym">Whetzelinia sclerotiorum</name>
    <dbReference type="NCBI Taxonomy" id="665079"/>
    <lineage>
        <taxon>Eukaryota</taxon>
        <taxon>Fungi</taxon>
        <taxon>Dikarya</taxon>
        <taxon>Ascomycota</taxon>
        <taxon>Pezizomycotina</taxon>
        <taxon>Leotiomycetes</taxon>
        <taxon>Helotiales</taxon>
        <taxon>Sclerotiniaceae</taxon>
        <taxon>Sclerotinia</taxon>
    </lineage>
</organism>
<sequence length="80" mass="9287">MYLLTHRRLGRLYHYGRKPIIHQQFYEQRSTSAFGLCLGLYPAGYSFVVSAGAKSFPYTNKTGSYMKNLKLTDPDILRDY</sequence>
<dbReference type="EMBL" id="CH476654">
    <property type="protein sequence ID" value="EDO00618.1"/>
    <property type="molecule type" value="Genomic_DNA"/>
</dbReference>
<proteinExistence type="predicted"/>
<evidence type="ECO:0000313" key="2">
    <source>
        <dbReference type="Proteomes" id="UP000001312"/>
    </source>
</evidence>
<dbReference type="RefSeq" id="XP_001584591.1">
    <property type="nucleotide sequence ID" value="XM_001584541.1"/>
</dbReference>
<name>A7FA57_SCLS1</name>
<dbReference type="GeneID" id="5480619"/>
<dbReference type="Proteomes" id="UP000001312">
    <property type="component" value="Unassembled WGS sequence"/>
</dbReference>
<gene>
    <name evidence="1" type="ORF">SS1G_14488</name>
</gene>
<dbReference type="KEGG" id="ssl:SS1G_14488"/>
<reference evidence="2" key="1">
    <citation type="journal article" date="2011" name="PLoS Genet.">
        <title>Genomic analysis of the necrotrophic fungal pathogens Sclerotinia sclerotiorum and Botrytis cinerea.</title>
        <authorList>
            <person name="Amselem J."/>
            <person name="Cuomo C.A."/>
            <person name="van Kan J.A."/>
            <person name="Viaud M."/>
            <person name="Benito E.P."/>
            <person name="Couloux A."/>
            <person name="Coutinho P.M."/>
            <person name="de Vries R.P."/>
            <person name="Dyer P.S."/>
            <person name="Fillinger S."/>
            <person name="Fournier E."/>
            <person name="Gout L."/>
            <person name="Hahn M."/>
            <person name="Kohn L."/>
            <person name="Lapalu N."/>
            <person name="Plummer K.M."/>
            <person name="Pradier J.M."/>
            <person name="Quevillon E."/>
            <person name="Sharon A."/>
            <person name="Simon A."/>
            <person name="ten Have A."/>
            <person name="Tudzynski B."/>
            <person name="Tudzynski P."/>
            <person name="Wincker P."/>
            <person name="Andrew M."/>
            <person name="Anthouard V."/>
            <person name="Beever R.E."/>
            <person name="Beffa R."/>
            <person name="Benoit I."/>
            <person name="Bouzid O."/>
            <person name="Brault B."/>
            <person name="Chen Z."/>
            <person name="Choquer M."/>
            <person name="Collemare J."/>
            <person name="Cotton P."/>
            <person name="Danchin E.G."/>
            <person name="Da Silva C."/>
            <person name="Gautier A."/>
            <person name="Giraud C."/>
            <person name="Giraud T."/>
            <person name="Gonzalez C."/>
            <person name="Grossetete S."/>
            <person name="Guldener U."/>
            <person name="Henrissat B."/>
            <person name="Howlett B.J."/>
            <person name="Kodira C."/>
            <person name="Kretschmer M."/>
            <person name="Lappartient A."/>
            <person name="Leroch M."/>
            <person name="Levis C."/>
            <person name="Mauceli E."/>
            <person name="Neuveglise C."/>
            <person name="Oeser B."/>
            <person name="Pearson M."/>
            <person name="Poulain J."/>
            <person name="Poussereau N."/>
            <person name="Quesneville H."/>
            <person name="Rascle C."/>
            <person name="Schumacher J."/>
            <person name="Segurens B."/>
            <person name="Sexton A."/>
            <person name="Silva E."/>
            <person name="Sirven C."/>
            <person name="Soanes D.M."/>
            <person name="Talbot N.J."/>
            <person name="Templeton M."/>
            <person name="Yandava C."/>
            <person name="Yarden O."/>
            <person name="Zeng Q."/>
            <person name="Rollins J.A."/>
            <person name="Lebrun M.H."/>
            <person name="Dickman M."/>
        </authorList>
    </citation>
    <scope>NUCLEOTIDE SEQUENCE [LARGE SCALE GENOMIC DNA]</scope>
    <source>
        <strain evidence="2">ATCC 18683 / 1980 / Ss-1</strain>
    </source>
</reference>
<evidence type="ECO:0000313" key="1">
    <source>
        <dbReference type="EMBL" id="EDO00618.1"/>
    </source>
</evidence>
<accession>A7FA57</accession>
<dbReference type="AlphaFoldDB" id="A7FA57"/>
<keyword evidence="2" id="KW-1185">Reference proteome</keyword>